<reference evidence="4" key="1">
    <citation type="journal article" date="2019" name="bioRxiv">
        <title>Genomics, evolutionary history and diagnostics of the Alternaria alternata species group including apple and Asian pear pathotypes.</title>
        <authorList>
            <person name="Armitage A.D."/>
            <person name="Cockerton H.M."/>
            <person name="Sreenivasaprasad S."/>
            <person name="Woodhall J.W."/>
            <person name="Lane C.R."/>
            <person name="Harrison R.J."/>
            <person name="Clarkson J.P."/>
        </authorList>
    </citation>
    <scope>NUCLEOTIDE SEQUENCE [LARGE SCALE GENOMIC DNA]</scope>
    <source>
        <strain evidence="4">FERA 1177</strain>
    </source>
</reference>
<accession>A0A4Q4N4L1</accession>
<keyword evidence="2" id="KW-0732">Signal</keyword>
<dbReference type="EMBL" id="PDXD01000042">
    <property type="protein sequence ID" value="RYN70313.1"/>
    <property type="molecule type" value="Genomic_DNA"/>
</dbReference>
<gene>
    <name evidence="3" type="ORF">AA0117_g10688</name>
</gene>
<name>A0A4Q4N4L1_ALTAL</name>
<evidence type="ECO:0000256" key="2">
    <source>
        <dbReference type="SAM" id="SignalP"/>
    </source>
</evidence>
<comment type="caution">
    <text evidence="3">The sequence shown here is derived from an EMBL/GenBank/DDBJ whole genome shotgun (WGS) entry which is preliminary data.</text>
</comment>
<proteinExistence type="predicted"/>
<feature type="transmembrane region" description="Helical" evidence="1">
    <location>
        <begin position="180"/>
        <end position="205"/>
    </location>
</feature>
<evidence type="ECO:0000313" key="4">
    <source>
        <dbReference type="Proteomes" id="UP000291422"/>
    </source>
</evidence>
<dbReference type="AlphaFoldDB" id="A0A4Q4N4L1"/>
<evidence type="ECO:0000256" key="1">
    <source>
        <dbReference type="SAM" id="Phobius"/>
    </source>
</evidence>
<evidence type="ECO:0000313" key="3">
    <source>
        <dbReference type="EMBL" id="RYN70313.1"/>
    </source>
</evidence>
<feature type="transmembrane region" description="Helical" evidence="1">
    <location>
        <begin position="225"/>
        <end position="247"/>
    </location>
</feature>
<dbReference type="VEuPathDB" id="FungiDB:CC77DRAFT_578682"/>
<organism evidence="3 4">
    <name type="scientific">Alternaria alternata</name>
    <name type="common">Alternaria rot fungus</name>
    <name type="synonym">Torula alternata</name>
    <dbReference type="NCBI Taxonomy" id="5599"/>
    <lineage>
        <taxon>Eukaryota</taxon>
        <taxon>Fungi</taxon>
        <taxon>Dikarya</taxon>
        <taxon>Ascomycota</taxon>
        <taxon>Pezizomycotina</taxon>
        <taxon>Dothideomycetes</taxon>
        <taxon>Pleosporomycetidae</taxon>
        <taxon>Pleosporales</taxon>
        <taxon>Pleosporineae</taxon>
        <taxon>Pleosporaceae</taxon>
        <taxon>Alternaria</taxon>
        <taxon>Alternaria sect. Alternaria</taxon>
        <taxon>Alternaria alternata complex</taxon>
    </lineage>
</organism>
<sequence>MISLVPTQRLLLFLALATSACAYSNHLWHVDFDTFGKWKIIQEEEECWEAYGTLNKSPYNSNSTALIDCMPTNVAPDLVTPCPANQGTQLGILAKTDEVTKSEFGVVAVMLGLLPGVLQLIGPKFSDLAILATRRPILALFLTIGSPCPALDYETTGMESLLAEDSPPFWPAWLRTRRPWLSVVISLLEYFAVMVAAGNVVYHFYRLTFYAVVLISTQMGQYGGTLEAFAPLLWAFIGIPIHFLGVLQLRLCRVPLADDAASTRPRNKTSLISLLRNEITPCAFATDIEPDEIKLQNGPIYQILNWLIRLCIWADVIYGIIVLSTILFVPMWSAIWMIGLVFTGTLVCRLVLAFEMHGLREVPKVYGKASRGSMEAGYEMARLMPENGKAPSQEHTLPLLHR</sequence>
<keyword evidence="1" id="KW-0812">Transmembrane</keyword>
<keyword evidence="1" id="KW-1133">Transmembrane helix</keyword>
<feature type="chain" id="PRO_5020251265" evidence="2">
    <location>
        <begin position="23"/>
        <end position="402"/>
    </location>
</feature>
<keyword evidence="1" id="KW-0472">Membrane</keyword>
<dbReference type="Proteomes" id="UP000291422">
    <property type="component" value="Unassembled WGS sequence"/>
</dbReference>
<feature type="transmembrane region" description="Helical" evidence="1">
    <location>
        <begin position="334"/>
        <end position="354"/>
    </location>
</feature>
<feature type="signal peptide" evidence="2">
    <location>
        <begin position="1"/>
        <end position="22"/>
    </location>
</feature>
<feature type="transmembrane region" description="Helical" evidence="1">
    <location>
        <begin position="306"/>
        <end position="328"/>
    </location>
</feature>
<protein>
    <submittedName>
        <fullName evidence="3">Uncharacterized protein</fullName>
    </submittedName>
</protein>